<dbReference type="EMBL" id="JACGXN010000002">
    <property type="protein sequence ID" value="MBA8878321.1"/>
    <property type="molecule type" value="Genomic_DNA"/>
</dbReference>
<proteinExistence type="predicted"/>
<dbReference type="AlphaFoldDB" id="A0A839EEE7"/>
<dbReference type="Proteomes" id="UP000549052">
    <property type="component" value="Unassembled WGS sequence"/>
</dbReference>
<protein>
    <submittedName>
        <fullName evidence="1">Uncharacterized protein</fullName>
    </submittedName>
</protein>
<evidence type="ECO:0000313" key="2">
    <source>
        <dbReference type="Proteomes" id="UP000549052"/>
    </source>
</evidence>
<evidence type="ECO:0000313" key="1">
    <source>
        <dbReference type="EMBL" id="MBA8878321.1"/>
    </source>
</evidence>
<accession>A0A839EEE7</accession>
<organism evidence="1 2">
    <name type="scientific">Phyllobacterium myrsinacearum</name>
    <dbReference type="NCBI Taxonomy" id="28101"/>
    <lineage>
        <taxon>Bacteria</taxon>
        <taxon>Pseudomonadati</taxon>
        <taxon>Pseudomonadota</taxon>
        <taxon>Alphaproteobacteria</taxon>
        <taxon>Hyphomicrobiales</taxon>
        <taxon>Phyllobacteriaceae</taxon>
        <taxon>Phyllobacterium</taxon>
    </lineage>
</organism>
<gene>
    <name evidence="1" type="ORF">FHW16_002033</name>
</gene>
<keyword evidence="2" id="KW-1185">Reference proteome</keyword>
<name>A0A839EEE7_9HYPH</name>
<sequence length="43" mass="4774">MRGLLSGNLRAPGSNDMKRVSIGETAFLLVANRSRDIRRQETS</sequence>
<comment type="caution">
    <text evidence="1">The sequence shown here is derived from an EMBL/GenBank/DDBJ whole genome shotgun (WGS) entry which is preliminary data.</text>
</comment>
<reference evidence="1 2" key="1">
    <citation type="submission" date="2020-07" db="EMBL/GenBank/DDBJ databases">
        <title>Genomic Encyclopedia of Type Strains, Phase IV (KMG-V): Genome sequencing to study the core and pangenomes of soil and plant-associated prokaryotes.</title>
        <authorList>
            <person name="Whitman W."/>
        </authorList>
    </citation>
    <scope>NUCLEOTIDE SEQUENCE [LARGE SCALE GENOMIC DNA]</scope>
    <source>
        <strain evidence="1 2">AN3</strain>
    </source>
</reference>